<keyword evidence="3" id="KW-1185">Reference proteome</keyword>
<accession>A0ABR9W795</accession>
<evidence type="ECO:0000256" key="1">
    <source>
        <dbReference type="SAM" id="MobiDB-lite"/>
    </source>
</evidence>
<protein>
    <submittedName>
        <fullName evidence="2">Uncharacterized protein</fullName>
    </submittedName>
</protein>
<evidence type="ECO:0000313" key="3">
    <source>
        <dbReference type="Proteomes" id="UP000634134"/>
    </source>
</evidence>
<name>A0ABR9W795_9BACT</name>
<evidence type="ECO:0000313" key="2">
    <source>
        <dbReference type="EMBL" id="MBE9461337.1"/>
    </source>
</evidence>
<proteinExistence type="predicted"/>
<sequence>MSDFLLLSNWDPTEEAGHESGHLANGAKPFHEQNTMEGSEFMDESLRMTEQPLDPNEAELL</sequence>
<dbReference type="Proteomes" id="UP000634134">
    <property type="component" value="Unassembled WGS sequence"/>
</dbReference>
<comment type="caution">
    <text evidence="2">The sequence shown here is derived from an EMBL/GenBank/DDBJ whole genome shotgun (WGS) entry which is preliminary data.</text>
</comment>
<reference evidence="3" key="1">
    <citation type="submission" date="2023-07" db="EMBL/GenBank/DDBJ databases">
        <title>Dyadobacter sp. nov 'subterranea' isolated from contaminted grondwater.</title>
        <authorList>
            <person name="Szabo I."/>
            <person name="Al-Omari J."/>
            <person name="Szerdahelyi S.G."/>
            <person name="Rado J."/>
        </authorList>
    </citation>
    <scope>NUCLEOTIDE SEQUENCE [LARGE SCALE GENOMIC DNA]</scope>
    <source>
        <strain evidence="3">UP-52</strain>
    </source>
</reference>
<feature type="region of interest" description="Disordered" evidence="1">
    <location>
        <begin position="1"/>
        <end position="61"/>
    </location>
</feature>
<dbReference type="RefSeq" id="WP_194119607.1">
    <property type="nucleotide sequence ID" value="NZ_JACYGY010000001.1"/>
</dbReference>
<organism evidence="2 3">
    <name type="scientific">Dyadobacter subterraneus</name>
    <dbReference type="NCBI Taxonomy" id="2773304"/>
    <lineage>
        <taxon>Bacteria</taxon>
        <taxon>Pseudomonadati</taxon>
        <taxon>Bacteroidota</taxon>
        <taxon>Cytophagia</taxon>
        <taxon>Cytophagales</taxon>
        <taxon>Spirosomataceae</taxon>
        <taxon>Dyadobacter</taxon>
    </lineage>
</organism>
<dbReference type="EMBL" id="JACYGY010000001">
    <property type="protein sequence ID" value="MBE9461337.1"/>
    <property type="molecule type" value="Genomic_DNA"/>
</dbReference>
<gene>
    <name evidence="2" type="ORF">IEE83_05530</name>
</gene>